<protein>
    <submittedName>
        <fullName evidence="1">Uncharacterized protein</fullName>
    </submittedName>
</protein>
<proteinExistence type="predicted"/>
<comment type="caution">
    <text evidence="1">The sequence shown here is derived from an EMBL/GenBank/DDBJ whole genome shotgun (WGS) entry which is preliminary data.</text>
</comment>
<organism evidence="1 2">
    <name type="scientific">Boeremia exigua</name>
    <dbReference type="NCBI Taxonomy" id="749465"/>
    <lineage>
        <taxon>Eukaryota</taxon>
        <taxon>Fungi</taxon>
        <taxon>Dikarya</taxon>
        <taxon>Ascomycota</taxon>
        <taxon>Pezizomycotina</taxon>
        <taxon>Dothideomycetes</taxon>
        <taxon>Pleosporomycetidae</taxon>
        <taxon>Pleosporales</taxon>
        <taxon>Pleosporineae</taxon>
        <taxon>Didymellaceae</taxon>
        <taxon>Boeremia</taxon>
    </lineage>
</organism>
<reference evidence="1" key="1">
    <citation type="submission" date="2022-11" db="EMBL/GenBank/DDBJ databases">
        <title>Genome Sequence of Boeremia exigua.</title>
        <authorList>
            <person name="Buettner E."/>
        </authorList>
    </citation>
    <scope>NUCLEOTIDE SEQUENCE</scope>
    <source>
        <strain evidence="1">CU02</strain>
    </source>
</reference>
<name>A0ACC2I800_9PLEO</name>
<dbReference type="Proteomes" id="UP001153331">
    <property type="component" value="Unassembled WGS sequence"/>
</dbReference>
<evidence type="ECO:0000313" key="1">
    <source>
        <dbReference type="EMBL" id="KAJ8111311.1"/>
    </source>
</evidence>
<accession>A0ACC2I800</accession>
<dbReference type="EMBL" id="JAPHNI010000417">
    <property type="protein sequence ID" value="KAJ8111311.1"/>
    <property type="molecule type" value="Genomic_DNA"/>
</dbReference>
<keyword evidence="2" id="KW-1185">Reference proteome</keyword>
<sequence>MDYYQCPTEALRHELQRRAYTSNGSHDQLSERLQADDDERGSEATTVATEHVTAPLSREDNLNRTGQFGPTFPASELVNQKIVYWDLNTFFPSLQLFFESGFSCTIDGGRLPGATVGLDSKLRFRLTDCTYEEQGQLTNGVLPDSFARSSASITILEATVGRRTSTGVKPSTTTGQLLRSKVQSLSIVREVHTVIGLRLSGMSEMGYVWAKIEAPYRTAEDRIWGDVQLFGLRNDVPAAFLGLATDFPKVGGELKVVEKGSIIKLPSMTLEGPQDLNRPWI</sequence>
<evidence type="ECO:0000313" key="2">
    <source>
        <dbReference type="Proteomes" id="UP001153331"/>
    </source>
</evidence>
<gene>
    <name evidence="1" type="ORF">OPT61_g6066</name>
</gene>